<dbReference type="SMART" id="SM00279">
    <property type="entry name" value="HhH2"/>
    <property type="match status" value="1"/>
</dbReference>
<dbReference type="Gene3D" id="1.10.150.20">
    <property type="entry name" value="5' to 3' exonuclease, C-terminal subdomain"/>
    <property type="match status" value="1"/>
</dbReference>
<evidence type="ECO:0000256" key="1">
    <source>
        <dbReference type="ARBA" id="ARBA00022722"/>
    </source>
</evidence>
<proteinExistence type="predicted"/>
<comment type="caution">
    <text evidence="5">The sequence shown here is derived from an EMBL/GenBank/DDBJ whole genome shotgun (WGS) entry which is preliminary data.</text>
</comment>
<feature type="domain" description="5'-3' exonuclease" evidence="4">
    <location>
        <begin position="1"/>
        <end position="260"/>
    </location>
</feature>
<keyword evidence="1" id="KW-0540">Nuclease</keyword>
<dbReference type="PANTHER" id="PTHR42646">
    <property type="entry name" value="FLAP ENDONUCLEASE XNI"/>
    <property type="match status" value="1"/>
</dbReference>
<dbReference type="GO" id="GO:0003677">
    <property type="term" value="F:DNA binding"/>
    <property type="evidence" value="ECO:0007669"/>
    <property type="project" value="UniProtKB-KW"/>
</dbReference>
<dbReference type="PANTHER" id="PTHR42646:SF2">
    <property type="entry name" value="5'-3' EXONUCLEASE FAMILY PROTEIN"/>
    <property type="match status" value="1"/>
</dbReference>
<evidence type="ECO:0000313" key="5">
    <source>
        <dbReference type="EMBL" id="OIP82605.1"/>
    </source>
</evidence>
<dbReference type="FunFam" id="1.10.150.20:FF:000003">
    <property type="entry name" value="DNA polymerase I"/>
    <property type="match status" value="1"/>
</dbReference>
<dbReference type="CDD" id="cd09898">
    <property type="entry name" value="H3TH_53EXO"/>
    <property type="match status" value="1"/>
</dbReference>
<dbReference type="CDD" id="cd09859">
    <property type="entry name" value="PIN_53EXO"/>
    <property type="match status" value="1"/>
</dbReference>
<dbReference type="Gene3D" id="3.40.50.1010">
    <property type="entry name" value="5'-nuclease"/>
    <property type="match status" value="1"/>
</dbReference>
<dbReference type="InterPro" id="IPR038969">
    <property type="entry name" value="FEN"/>
</dbReference>
<dbReference type="InterPro" id="IPR002421">
    <property type="entry name" value="5-3_exonuclease"/>
</dbReference>
<dbReference type="Proteomes" id="UP000183758">
    <property type="component" value="Unassembled WGS sequence"/>
</dbReference>
<dbReference type="InterPro" id="IPR008918">
    <property type="entry name" value="HhH2"/>
</dbReference>
<keyword evidence="3" id="KW-0238">DNA-binding</keyword>
<dbReference type="InterPro" id="IPR029060">
    <property type="entry name" value="PIN-like_dom_sf"/>
</dbReference>
<dbReference type="SUPFAM" id="SSF47807">
    <property type="entry name" value="5' to 3' exonuclease, C-terminal subdomain"/>
    <property type="match status" value="1"/>
</dbReference>
<dbReference type="SMART" id="SM00475">
    <property type="entry name" value="53EXOc"/>
    <property type="match status" value="1"/>
</dbReference>
<evidence type="ECO:0000256" key="3">
    <source>
        <dbReference type="ARBA" id="ARBA00023125"/>
    </source>
</evidence>
<dbReference type="GO" id="GO:0008409">
    <property type="term" value="F:5'-3' exonuclease activity"/>
    <property type="evidence" value="ECO:0007669"/>
    <property type="project" value="InterPro"/>
</dbReference>
<evidence type="ECO:0000313" key="6">
    <source>
        <dbReference type="Proteomes" id="UP000183758"/>
    </source>
</evidence>
<name>A0A1J5HBI5_9BACT</name>
<dbReference type="AlphaFoldDB" id="A0A1J5HBI5"/>
<gene>
    <name evidence="5" type="ORF">AUK04_04390</name>
</gene>
<dbReference type="Pfam" id="PF02739">
    <property type="entry name" value="5_3_exonuc_N"/>
    <property type="match status" value="1"/>
</dbReference>
<organism evidence="5 6">
    <name type="scientific">Candidatus Roizmanbacteria bacterium CG2_30_33_16</name>
    <dbReference type="NCBI Taxonomy" id="1805340"/>
    <lineage>
        <taxon>Bacteria</taxon>
        <taxon>Candidatus Roizmaniibacteriota</taxon>
    </lineage>
</organism>
<evidence type="ECO:0000256" key="2">
    <source>
        <dbReference type="ARBA" id="ARBA00022801"/>
    </source>
</evidence>
<dbReference type="SUPFAM" id="SSF88723">
    <property type="entry name" value="PIN domain-like"/>
    <property type="match status" value="1"/>
</dbReference>
<evidence type="ECO:0000259" key="4">
    <source>
        <dbReference type="SMART" id="SM00475"/>
    </source>
</evidence>
<sequence>MNTSLIIDGNAIMHRAFHAIPPFKTRSGIPTNILYGFFSMLHKVTNDFKPTYLTVCFDTPAPTFRNKLFDKYQAQRPKIDNNFIIQIPTIKSALDQGQIFHIEKDGFEADDVIGTTAKIAAKNNIRTLILSGDKDLLQLVNDNIMVIAPQLGLSNLALMDSPAVIKKLGITPGQISDFKALMGDPADNYSGAKGIGPKTAALLISQFQTIENLFNHLDEIKDKTRQIIIDCKKSIFLAKQLAQIKTDIDIEYDIKKTLFTGFNDSLKKYLLEFEMFGLVNRIYPNTKKSTISKKPVKTQTDQISLF</sequence>
<dbReference type="EMBL" id="MNZM01000109">
    <property type="protein sequence ID" value="OIP82605.1"/>
    <property type="molecule type" value="Genomic_DNA"/>
</dbReference>
<keyword evidence="2" id="KW-0378">Hydrolase</keyword>
<dbReference type="GO" id="GO:0017108">
    <property type="term" value="F:5'-flap endonuclease activity"/>
    <property type="evidence" value="ECO:0007669"/>
    <property type="project" value="InterPro"/>
</dbReference>
<protein>
    <recommendedName>
        <fullName evidence="4">5'-3' exonuclease domain-containing protein</fullName>
    </recommendedName>
</protein>
<dbReference type="InterPro" id="IPR020045">
    <property type="entry name" value="DNA_polI_H3TH"/>
</dbReference>
<reference evidence="5 6" key="1">
    <citation type="journal article" date="2016" name="Environ. Microbiol.">
        <title>Genomic resolution of a cold subsurface aquifer community provides metabolic insights for novel microbes adapted to high CO concentrations.</title>
        <authorList>
            <person name="Probst A.J."/>
            <person name="Castelle C.J."/>
            <person name="Singh A."/>
            <person name="Brown C.T."/>
            <person name="Anantharaman K."/>
            <person name="Sharon I."/>
            <person name="Hug L.A."/>
            <person name="Burstein D."/>
            <person name="Emerson J.B."/>
            <person name="Thomas B.C."/>
            <person name="Banfield J.F."/>
        </authorList>
    </citation>
    <scope>NUCLEOTIDE SEQUENCE [LARGE SCALE GENOMIC DNA]</scope>
    <source>
        <strain evidence="5">CG2_30_33_16</strain>
    </source>
</reference>
<dbReference type="InterPro" id="IPR020046">
    <property type="entry name" value="5-3_exonucl_a-hlix_arch_N"/>
</dbReference>
<dbReference type="Pfam" id="PF01367">
    <property type="entry name" value="5_3_exonuc"/>
    <property type="match status" value="1"/>
</dbReference>
<dbReference type="InterPro" id="IPR036279">
    <property type="entry name" value="5-3_exonuclease_C_sf"/>
</dbReference>
<dbReference type="GO" id="GO:0033567">
    <property type="term" value="P:DNA replication, Okazaki fragment processing"/>
    <property type="evidence" value="ECO:0007669"/>
    <property type="project" value="InterPro"/>
</dbReference>
<accession>A0A1J5HBI5</accession>